<accession>A0A223CYB7</accession>
<feature type="domain" description="Nudix hydrolase" evidence="3">
    <location>
        <begin position="67"/>
        <end position="194"/>
    </location>
</feature>
<evidence type="ECO:0000313" key="4">
    <source>
        <dbReference type="EMBL" id="ASS74235.1"/>
    </source>
</evidence>
<dbReference type="GO" id="GO:0016787">
    <property type="term" value="F:hydrolase activity"/>
    <property type="evidence" value="ECO:0007669"/>
    <property type="project" value="UniProtKB-KW"/>
</dbReference>
<dbReference type="InterPro" id="IPR059176">
    <property type="entry name" value="UDP-X_N"/>
</dbReference>
<evidence type="ECO:0000313" key="5">
    <source>
        <dbReference type="Proteomes" id="UP000214688"/>
    </source>
</evidence>
<dbReference type="Pfam" id="PF00293">
    <property type="entry name" value="NUDIX"/>
    <property type="match status" value="1"/>
</dbReference>
<dbReference type="OrthoDB" id="9804442at2"/>
<proteinExistence type="predicted"/>
<name>A0A223CYB7_9BACL</name>
<dbReference type="EMBL" id="CP022657">
    <property type="protein sequence ID" value="ASS74235.1"/>
    <property type="molecule type" value="Genomic_DNA"/>
</dbReference>
<keyword evidence="2" id="KW-0378">Hydrolase</keyword>
<evidence type="ECO:0000259" key="3">
    <source>
        <dbReference type="PROSITE" id="PS51462"/>
    </source>
</evidence>
<dbReference type="CDD" id="cd04672">
    <property type="entry name" value="NUDIX_CDP-Chase_like"/>
    <property type="match status" value="1"/>
</dbReference>
<protein>
    <submittedName>
        <fullName evidence="4">ADP-ribose pyrophosphatase</fullName>
    </submittedName>
</protein>
<gene>
    <name evidence="4" type="ORF">CIG75_04045</name>
</gene>
<dbReference type="Pfam" id="PF12535">
    <property type="entry name" value="Nudix_N"/>
    <property type="match status" value="1"/>
</dbReference>
<dbReference type="InterPro" id="IPR015797">
    <property type="entry name" value="NUDIX_hydrolase-like_dom_sf"/>
</dbReference>
<comment type="cofactor">
    <cofactor evidence="1">
        <name>Mg(2+)</name>
        <dbReference type="ChEBI" id="CHEBI:18420"/>
    </cofactor>
</comment>
<dbReference type="RefSeq" id="WP_094235489.1">
    <property type="nucleotide sequence ID" value="NZ_CP022657.1"/>
</dbReference>
<evidence type="ECO:0000256" key="2">
    <source>
        <dbReference type="ARBA" id="ARBA00022801"/>
    </source>
</evidence>
<dbReference type="InterPro" id="IPR000086">
    <property type="entry name" value="NUDIX_hydrolase_dom"/>
</dbReference>
<keyword evidence="5" id="KW-1185">Reference proteome</keyword>
<sequence>MTAPKWLEWAQQLQAVAQAGLEYSKDMFDIERFQQIRELSVEIMAEYTNTPLEKVSELFANETGYQTPKVDVRVVVFNEDGKLLMVRELLDDCWSVPGGWIDIGLTPAQAGLKELREETGLEGRVVKLIGVWDKRKNQIVPHPYHIYSIVLLCEITGGSLTGGPETTAAGWFGPDELPELSHSRVSPDQIRQMFEFRDDPQKAAVFD</sequence>
<evidence type="ECO:0000256" key="1">
    <source>
        <dbReference type="ARBA" id="ARBA00001946"/>
    </source>
</evidence>
<dbReference type="PROSITE" id="PS51462">
    <property type="entry name" value="NUDIX"/>
    <property type="match status" value="1"/>
</dbReference>
<reference evidence="4 5" key="1">
    <citation type="journal article" date="2015" name="Int. J. Syst. Evol. Microbiol.">
        <title>Tumebacillus algifaecis sp. nov., isolated from decomposing algal scum.</title>
        <authorList>
            <person name="Wu Y.F."/>
            <person name="Zhang B."/>
            <person name="Xing P."/>
            <person name="Wu Q.L."/>
            <person name="Liu S.J."/>
        </authorList>
    </citation>
    <scope>NUCLEOTIDE SEQUENCE [LARGE SCALE GENOMIC DNA]</scope>
    <source>
        <strain evidence="4 5">THMBR28</strain>
    </source>
</reference>
<dbReference type="SUPFAM" id="SSF55811">
    <property type="entry name" value="Nudix"/>
    <property type="match status" value="1"/>
</dbReference>
<organism evidence="4 5">
    <name type="scientific">Tumebacillus algifaecis</name>
    <dbReference type="NCBI Taxonomy" id="1214604"/>
    <lineage>
        <taxon>Bacteria</taxon>
        <taxon>Bacillati</taxon>
        <taxon>Bacillota</taxon>
        <taxon>Bacilli</taxon>
        <taxon>Bacillales</taxon>
        <taxon>Alicyclobacillaceae</taxon>
        <taxon>Tumebacillus</taxon>
    </lineage>
</organism>
<dbReference type="Gene3D" id="3.90.79.10">
    <property type="entry name" value="Nucleoside Triphosphate Pyrophosphohydrolase"/>
    <property type="match status" value="1"/>
</dbReference>
<dbReference type="KEGG" id="tab:CIG75_04045"/>
<dbReference type="PANTHER" id="PTHR43046:SF16">
    <property type="entry name" value="ADP-RIBOSE PYROPHOSPHATASE YJHB-RELATED"/>
    <property type="match status" value="1"/>
</dbReference>
<dbReference type="AlphaFoldDB" id="A0A223CYB7"/>
<dbReference type="PANTHER" id="PTHR43046">
    <property type="entry name" value="GDP-MANNOSE MANNOSYL HYDROLASE"/>
    <property type="match status" value="1"/>
</dbReference>
<dbReference type="Proteomes" id="UP000214688">
    <property type="component" value="Chromosome"/>
</dbReference>
<dbReference type="Gene3D" id="6.10.250.1120">
    <property type="match status" value="1"/>
</dbReference>